<dbReference type="OrthoDB" id="5980942at2759"/>
<dbReference type="EnsemblMetazoa" id="Aqu2.1.05038_001">
    <property type="protein sequence ID" value="Aqu2.1.05038_001"/>
    <property type="gene ID" value="Aqu2.1.05038"/>
</dbReference>
<organism evidence="1">
    <name type="scientific">Amphimedon queenslandica</name>
    <name type="common">Sponge</name>
    <dbReference type="NCBI Taxonomy" id="400682"/>
    <lineage>
        <taxon>Eukaryota</taxon>
        <taxon>Metazoa</taxon>
        <taxon>Porifera</taxon>
        <taxon>Demospongiae</taxon>
        <taxon>Heteroscleromorpha</taxon>
        <taxon>Haplosclerida</taxon>
        <taxon>Niphatidae</taxon>
        <taxon>Amphimedon</taxon>
    </lineage>
</organism>
<accession>A0A1X7SSI9</accession>
<dbReference type="PANTHER" id="PTHR31025">
    <property type="entry name" value="SI:CH211-196P9.1-RELATED"/>
    <property type="match status" value="1"/>
</dbReference>
<reference evidence="1" key="1">
    <citation type="submission" date="2017-05" db="UniProtKB">
        <authorList>
            <consortium name="EnsemblMetazoa"/>
        </authorList>
    </citation>
    <scope>IDENTIFICATION</scope>
</reference>
<sequence>MDVYKATRSDVRNLLERHHFDQEVVEKMFENFIDGQSLMSLISDIEEFEHLVPQSGLRMRIKNMVKEEIGALQSLESSVSRTEYDSLDLFSEETSETDNSTINVTKEPSPMKRPLSSVIEAIYETPPLKKHLPKAETMVEMKAMRLPNPCPLPTAFSPAVHLSILQNDISGTCKLKMLREIASFFYGICPFPNPSEYLEMAKALCNRYPLQDTHCSNAAYWSTVREYLSQRFRNLRRTSTPSDKCDHKKAVATILPSEQSHSMTNPPATDKTSYERNHDCLKIEYKKHNANHSVIKKLLRLTFETRRAEILSCQISLTKIIERYPFFASKIWVLAEFQTMISDDIIEKMQVNWAKLTESQSSVSNSFEALVLLDKEFQSGPTYKLPGAFKIYE</sequence>
<protein>
    <submittedName>
        <fullName evidence="1">Uncharacterized protein</fullName>
    </submittedName>
</protein>
<dbReference type="PANTHER" id="PTHR31025:SF9">
    <property type="entry name" value="SI:DKEY-286J15.1"/>
    <property type="match status" value="1"/>
</dbReference>
<dbReference type="InParanoid" id="A0A1X7SSI9"/>
<evidence type="ECO:0000313" key="1">
    <source>
        <dbReference type="EnsemblMetazoa" id="Aqu2.1.05038_001"/>
    </source>
</evidence>
<proteinExistence type="predicted"/>
<name>A0A1X7SSI9_AMPQE</name>
<dbReference type="AlphaFoldDB" id="A0A1X7SSI9"/>